<dbReference type="SFLD" id="SFLDG00363">
    <property type="entry name" value="AMPS_(cytGST):_Alpha-__Mu-__Pi"/>
    <property type="match status" value="1"/>
</dbReference>
<name>A0A485L8T9_9STRA</name>
<dbReference type="GO" id="GO:0006749">
    <property type="term" value="P:glutathione metabolic process"/>
    <property type="evidence" value="ECO:0007669"/>
    <property type="project" value="TreeGrafter"/>
</dbReference>
<protein>
    <submittedName>
        <fullName evidence="4">Aste57867_17330 protein</fullName>
    </submittedName>
</protein>
<dbReference type="SUPFAM" id="SSF47616">
    <property type="entry name" value="GST C-terminal domain-like"/>
    <property type="match status" value="1"/>
</dbReference>
<sequence length="211" mass="22486">MSSYPTLKLTYFAISTGRAEVVRLALAIGGIPFEDDRVTFSQWPAVKPTLPFQQMPVLTVNGEAVAQNVAIARYVGTLAGLYPSANPLEAARVDEIFLAVEDIRSVLLGLLSIQDEAARKAEGEKISATTLPQAFGLLDARLTAKSKGTPYLLDNLSLADLDVYTIVAVTKSGWLAGISTTVADAFPKVSAVYNAVAAHPKVAEWVAKHAN</sequence>
<dbReference type="OrthoDB" id="420389at2759"/>
<dbReference type="CDD" id="cd03039">
    <property type="entry name" value="GST_N_Sigma_like"/>
    <property type="match status" value="1"/>
</dbReference>
<dbReference type="InterPro" id="IPR004045">
    <property type="entry name" value="Glutathione_S-Trfase_N"/>
</dbReference>
<dbReference type="Gene3D" id="3.40.30.10">
    <property type="entry name" value="Glutaredoxin"/>
    <property type="match status" value="1"/>
</dbReference>
<dbReference type="InterPro" id="IPR050213">
    <property type="entry name" value="GST_superfamily"/>
</dbReference>
<reference evidence="3" key="2">
    <citation type="submission" date="2019-06" db="EMBL/GenBank/DDBJ databases">
        <title>Genomics analysis of Aphanomyces spp. identifies a new class of oomycete effector associated with host adaptation.</title>
        <authorList>
            <person name="Gaulin E."/>
        </authorList>
    </citation>
    <scope>NUCLEOTIDE SEQUENCE</scope>
    <source>
        <strain evidence="3">CBS 578.67</strain>
    </source>
</reference>
<dbReference type="InterPro" id="IPR010987">
    <property type="entry name" value="Glutathione-S-Trfase_C-like"/>
</dbReference>
<dbReference type="InterPro" id="IPR040079">
    <property type="entry name" value="Glutathione_S-Trfase"/>
</dbReference>
<dbReference type="Proteomes" id="UP000332933">
    <property type="component" value="Unassembled WGS sequence"/>
</dbReference>
<feature type="domain" description="GST C-terminal" evidence="2">
    <location>
        <begin position="86"/>
        <end position="211"/>
    </location>
</feature>
<organism evidence="4 5">
    <name type="scientific">Aphanomyces stellatus</name>
    <dbReference type="NCBI Taxonomy" id="120398"/>
    <lineage>
        <taxon>Eukaryota</taxon>
        <taxon>Sar</taxon>
        <taxon>Stramenopiles</taxon>
        <taxon>Oomycota</taxon>
        <taxon>Saprolegniomycetes</taxon>
        <taxon>Saprolegniales</taxon>
        <taxon>Verrucalvaceae</taxon>
        <taxon>Aphanomyces</taxon>
    </lineage>
</organism>
<keyword evidence="5" id="KW-1185">Reference proteome</keyword>
<dbReference type="Pfam" id="PF14497">
    <property type="entry name" value="GST_C_3"/>
    <property type="match status" value="1"/>
</dbReference>
<proteinExistence type="predicted"/>
<evidence type="ECO:0000313" key="3">
    <source>
        <dbReference type="EMBL" id="KAF0691448.1"/>
    </source>
</evidence>
<dbReference type="Pfam" id="PF02798">
    <property type="entry name" value="GST_N"/>
    <property type="match status" value="1"/>
</dbReference>
<evidence type="ECO:0000313" key="4">
    <source>
        <dbReference type="EMBL" id="VFT94086.1"/>
    </source>
</evidence>
<feature type="domain" description="GST N-terminal" evidence="1">
    <location>
        <begin position="5"/>
        <end position="83"/>
    </location>
</feature>
<dbReference type="InterPro" id="IPR036282">
    <property type="entry name" value="Glutathione-S-Trfase_C_sf"/>
</dbReference>
<accession>A0A485L8T9</accession>
<evidence type="ECO:0000259" key="1">
    <source>
        <dbReference type="PROSITE" id="PS50404"/>
    </source>
</evidence>
<dbReference type="Gene3D" id="1.20.1050.10">
    <property type="match status" value="1"/>
</dbReference>
<reference evidence="4 5" key="1">
    <citation type="submission" date="2019-03" db="EMBL/GenBank/DDBJ databases">
        <authorList>
            <person name="Gaulin E."/>
            <person name="Dumas B."/>
        </authorList>
    </citation>
    <scope>NUCLEOTIDE SEQUENCE [LARGE SCALE GENOMIC DNA]</scope>
    <source>
        <strain evidence="4">CBS 568.67</strain>
    </source>
</reference>
<dbReference type="InterPro" id="IPR036249">
    <property type="entry name" value="Thioredoxin-like_sf"/>
</dbReference>
<dbReference type="EMBL" id="CAADRA010006130">
    <property type="protein sequence ID" value="VFT94086.1"/>
    <property type="molecule type" value="Genomic_DNA"/>
</dbReference>
<dbReference type="AlphaFoldDB" id="A0A485L8T9"/>
<gene>
    <name evidence="4" type="primary">Aste57867_17330</name>
    <name evidence="3" type="ORF">As57867_017271</name>
    <name evidence="4" type="ORF">ASTE57867_17330</name>
</gene>
<dbReference type="PANTHER" id="PTHR11571:SF252">
    <property type="entry name" value="GLUTATHIONE S-TRANSFERASE"/>
    <property type="match status" value="1"/>
</dbReference>
<evidence type="ECO:0000259" key="2">
    <source>
        <dbReference type="PROSITE" id="PS50405"/>
    </source>
</evidence>
<dbReference type="EMBL" id="VJMH01006109">
    <property type="protein sequence ID" value="KAF0691448.1"/>
    <property type="molecule type" value="Genomic_DNA"/>
</dbReference>
<dbReference type="PROSITE" id="PS50405">
    <property type="entry name" value="GST_CTER"/>
    <property type="match status" value="1"/>
</dbReference>
<dbReference type="GO" id="GO:0004364">
    <property type="term" value="F:glutathione transferase activity"/>
    <property type="evidence" value="ECO:0007669"/>
    <property type="project" value="TreeGrafter"/>
</dbReference>
<dbReference type="SFLD" id="SFLDS00019">
    <property type="entry name" value="Glutathione_Transferase_(cytos"/>
    <property type="match status" value="1"/>
</dbReference>
<evidence type="ECO:0000313" key="5">
    <source>
        <dbReference type="Proteomes" id="UP000332933"/>
    </source>
</evidence>
<dbReference type="InterPro" id="IPR004046">
    <property type="entry name" value="GST_C"/>
</dbReference>
<dbReference type="FunFam" id="3.40.30.10:FF:000608">
    <property type="entry name" value="Glutathione S-Transferase"/>
    <property type="match status" value="1"/>
</dbReference>
<dbReference type="SUPFAM" id="SSF52833">
    <property type="entry name" value="Thioredoxin-like"/>
    <property type="match status" value="1"/>
</dbReference>
<dbReference type="SFLD" id="SFLDG01205">
    <property type="entry name" value="AMPS.1"/>
    <property type="match status" value="1"/>
</dbReference>
<dbReference type="PROSITE" id="PS50404">
    <property type="entry name" value="GST_NTER"/>
    <property type="match status" value="1"/>
</dbReference>
<dbReference type="PANTHER" id="PTHR11571">
    <property type="entry name" value="GLUTATHIONE S-TRANSFERASE"/>
    <property type="match status" value="1"/>
</dbReference>